<dbReference type="EMBL" id="CP019343">
    <property type="protein sequence ID" value="ARN74548.1"/>
    <property type="molecule type" value="Genomic_DNA"/>
</dbReference>
<keyword evidence="1" id="KW-1133">Transmembrane helix</keyword>
<dbReference type="STRING" id="716816.BST96_10700"/>
<evidence type="ECO:0000313" key="3">
    <source>
        <dbReference type="Proteomes" id="UP000193450"/>
    </source>
</evidence>
<accession>A0A1X9N8Z5</accession>
<protein>
    <submittedName>
        <fullName evidence="2">Uncharacterized protein</fullName>
    </submittedName>
</protein>
<proteinExistence type="predicted"/>
<dbReference type="AlphaFoldDB" id="A0A1X9N8Z5"/>
<reference evidence="2 3" key="1">
    <citation type="submission" date="2016-11" db="EMBL/GenBank/DDBJ databases">
        <title>Trade-off between light-utilization and light-protection in marine flavobacteria.</title>
        <authorList>
            <person name="Kumagai Y."/>
        </authorList>
    </citation>
    <scope>NUCLEOTIDE SEQUENCE [LARGE SCALE GENOMIC DNA]</scope>
    <source>
        <strain evidence="2 3">NBRC 107125</strain>
    </source>
</reference>
<organism evidence="2 3">
    <name type="scientific">Oceanicoccus sagamiensis</name>
    <dbReference type="NCBI Taxonomy" id="716816"/>
    <lineage>
        <taxon>Bacteria</taxon>
        <taxon>Pseudomonadati</taxon>
        <taxon>Pseudomonadota</taxon>
        <taxon>Gammaproteobacteria</taxon>
        <taxon>Cellvibrionales</taxon>
        <taxon>Spongiibacteraceae</taxon>
        <taxon>Oceanicoccus</taxon>
    </lineage>
</organism>
<keyword evidence="3" id="KW-1185">Reference proteome</keyword>
<dbReference type="Pfam" id="PF20345">
    <property type="entry name" value="DUF6640"/>
    <property type="match status" value="1"/>
</dbReference>
<keyword evidence="1" id="KW-0812">Transmembrane</keyword>
<gene>
    <name evidence="2" type="ORF">BST96_10700</name>
</gene>
<feature type="transmembrane region" description="Helical" evidence="1">
    <location>
        <begin position="131"/>
        <end position="149"/>
    </location>
</feature>
<dbReference type="KEGG" id="osg:BST96_10700"/>
<evidence type="ECO:0000256" key="1">
    <source>
        <dbReference type="SAM" id="Phobius"/>
    </source>
</evidence>
<evidence type="ECO:0000313" key="2">
    <source>
        <dbReference type="EMBL" id="ARN74548.1"/>
    </source>
</evidence>
<dbReference type="RefSeq" id="WP_085758695.1">
    <property type="nucleotide sequence ID" value="NZ_CP019343.1"/>
</dbReference>
<keyword evidence="1" id="KW-0472">Membrane</keyword>
<feature type="transmembrane region" description="Helical" evidence="1">
    <location>
        <begin position="12"/>
        <end position="29"/>
    </location>
</feature>
<dbReference type="Proteomes" id="UP000193450">
    <property type="component" value="Chromosome"/>
</dbReference>
<feature type="transmembrane region" description="Helical" evidence="1">
    <location>
        <begin position="49"/>
        <end position="68"/>
    </location>
</feature>
<feature type="transmembrane region" description="Helical" evidence="1">
    <location>
        <begin position="80"/>
        <end position="103"/>
    </location>
</feature>
<dbReference type="OrthoDB" id="122427at2"/>
<dbReference type="InterPro" id="IPR046580">
    <property type="entry name" value="DUF6640"/>
</dbReference>
<name>A0A1X9N8Z5_9GAMM</name>
<sequence length="155" mass="17102">MEILYDQNLLPRMLLTITSIALAIGPAVADFNKTHATNPLWPPHARFHVVWQVITNSSLCFMMIYVLWTPLVEQYNLQLILVLMVQGAILAPLYITIASMGLFDGALKDVNGLRPFKFNIAGKIVELDTNVVGFSNITLVLIIAGLNIVSSVPVL</sequence>